<evidence type="ECO:0000313" key="1">
    <source>
        <dbReference type="EMBL" id="KAK5627298.1"/>
    </source>
</evidence>
<keyword evidence="2" id="KW-1185">Reference proteome</keyword>
<comment type="caution">
    <text evidence="1">The sequence shown here is derived from an EMBL/GenBank/DDBJ whole genome shotgun (WGS) entry which is preliminary data.</text>
</comment>
<gene>
    <name evidence="1" type="ORF">RRF57_003013</name>
</gene>
<dbReference type="EMBL" id="JAWHQM010000005">
    <property type="protein sequence ID" value="KAK5627298.1"/>
    <property type="molecule type" value="Genomic_DNA"/>
</dbReference>
<organism evidence="1 2">
    <name type="scientific">Xylaria bambusicola</name>
    <dbReference type="NCBI Taxonomy" id="326684"/>
    <lineage>
        <taxon>Eukaryota</taxon>
        <taxon>Fungi</taxon>
        <taxon>Dikarya</taxon>
        <taxon>Ascomycota</taxon>
        <taxon>Pezizomycotina</taxon>
        <taxon>Sordariomycetes</taxon>
        <taxon>Xylariomycetidae</taxon>
        <taxon>Xylariales</taxon>
        <taxon>Xylariaceae</taxon>
        <taxon>Xylaria</taxon>
    </lineage>
</organism>
<sequence>MNTYTTVRTVCASSLLRGLVDLNVLDDEIASVEALGIGIGLGVLEETEQELGRLNGPAGAGNTELLSYQTKAVSTLSSSL</sequence>
<reference evidence="1 2" key="1">
    <citation type="submission" date="2023-10" db="EMBL/GenBank/DDBJ databases">
        <title>Draft genome sequence of Xylaria bambusicola isolate GMP-LS, the root and basal stem rot pathogen of sugarcane in Indonesia.</title>
        <authorList>
            <person name="Selvaraj P."/>
            <person name="Muralishankar V."/>
            <person name="Muruganantham S."/>
            <person name="Sp S."/>
            <person name="Haryani S."/>
            <person name="Lau K.J.X."/>
            <person name="Naqvi N.I."/>
        </authorList>
    </citation>
    <scope>NUCLEOTIDE SEQUENCE [LARGE SCALE GENOMIC DNA]</scope>
    <source>
        <strain evidence="1">GMP-LS</strain>
    </source>
</reference>
<name>A0AAN7UEG2_9PEZI</name>
<protein>
    <submittedName>
        <fullName evidence="1">Uncharacterized protein</fullName>
    </submittedName>
</protein>
<proteinExistence type="predicted"/>
<dbReference type="AlphaFoldDB" id="A0AAN7UEG2"/>
<dbReference type="Proteomes" id="UP001305414">
    <property type="component" value="Unassembled WGS sequence"/>
</dbReference>
<evidence type="ECO:0000313" key="2">
    <source>
        <dbReference type="Proteomes" id="UP001305414"/>
    </source>
</evidence>
<accession>A0AAN7UEG2</accession>